<evidence type="ECO:0000259" key="2">
    <source>
        <dbReference type="Pfam" id="PF22289"/>
    </source>
</evidence>
<evidence type="ECO:0000313" key="3">
    <source>
        <dbReference type="EMBL" id="GLB65968.1"/>
    </source>
</evidence>
<gene>
    <name evidence="3" type="ORF">AHIS1636_04070</name>
</gene>
<accession>A0ABQ5MPQ9</accession>
<dbReference type="Proteomes" id="UP001209654">
    <property type="component" value="Unassembled WGS sequence"/>
</dbReference>
<protein>
    <recommendedName>
        <fullName evidence="2">Dimethylamine monooxygenase subunit DmmA-like C-terminal domain-containing protein</fullName>
    </recommendedName>
</protein>
<dbReference type="EMBL" id="BRVS01000001">
    <property type="protein sequence ID" value="GLB65968.1"/>
    <property type="molecule type" value="Genomic_DNA"/>
</dbReference>
<reference evidence="3 4" key="1">
    <citation type="journal article" date="2023" name="Int. J. Syst. Evol. Microbiol.">
        <title>Arthrobacter mangrovi sp. nov., an actinobacterium isolated from the rhizosphere of a mangrove.</title>
        <authorList>
            <person name="Hamada M."/>
            <person name="Saitou S."/>
            <person name="Enomoto N."/>
            <person name="Nanri K."/>
            <person name="Hidaka K."/>
            <person name="Miura T."/>
            <person name="Tamura T."/>
        </authorList>
    </citation>
    <scope>NUCLEOTIDE SEQUENCE [LARGE SCALE GENOMIC DNA]</scope>
    <source>
        <strain evidence="3 4">NBRC 112813</strain>
    </source>
</reference>
<comment type="caution">
    <text evidence="3">The sequence shown here is derived from an EMBL/GenBank/DDBJ whole genome shotgun (WGS) entry which is preliminary data.</text>
</comment>
<proteinExistence type="predicted"/>
<keyword evidence="4" id="KW-1185">Reference proteome</keyword>
<dbReference type="Pfam" id="PF22289">
    <property type="entry name" value="DmmA-like_C"/>
    <property type="match status" value="1"/>
</dbReference>
<dbReference type="NCBIfam" id="NF041259">
    <property type="entry name" value="mono_DmmA_fam"/>
    <property type="match status" value="1"/>
</dbReference>
<feature type="domain" description="Dimethylamine monooxygenase subunit DmmA-like C-terminal" evidence="2">
    <location>
        <begin position="131"/>
        <end position="175"/>
    </location>
</feature>
<dbReference type="RefSeq" id="WP_264794127.1">
    <property type="nucleotide sequence ID" value="NZ_BRVS01000001.1"/>
</dbReference>
<sequence length="200" mass="21973">MPRTMDDAPYPPKTSMPDWPAEPGRLDPAAVSYTLFSLGEADKAVLRRWARTLEDAAVPHDAVVVDTRYLAAWIEDLPQTMVTLAAGRRVGWRIAAAGEESAVLAVAAAAREAGLLDVELTLFVTDSRRIRVYCPHCKSHTLAEARPGSVVRCSGCALDLEVHPHLSLHTGMYLGTDRAARERRRVRQSRTPDLQEALHG</sequence>
<dbReference type="InterPro" id="IPR048037">
    <property type="entry name" value="DmmA-like_C"/>
</dbReference>
<evidence type="ECO:0000313" key="4">
    <source>
        <dbReference type="Proteomes" id="UP001209654"/>
    </source>
</evidence>
<feature type="region of interest" description="Disordered" evidence="1">
    <location>
        <begin position="1"/>
        <end position="23"/>
    </location>
</feature>
<name>A0ABQ5MPQ9_9MICC</name>
<evidence type="ECO:0000256" key="1">
    <source>
        <dbReference type="SAM" id="MobiDB-lite"/>
    </source>
</evidence>
<organism evidence="3 4">
    <name type="scientific">Arthrobacter mangrovi</name>
    <dbReference type="NCBI Taxonomy" id="2966350"/>
    <lineage>
        <taxon>Bacteria</taxon>
        <taxon>Bacillati</taxon>
        <taxon>Actinomycetota</taxon>
        <taxon>Actinomycetes</taxon>
        <taxon>Micrococcales</taxon>
        <taxon>Micrococcaceae</taxon>
        <taxon>Arthrobacter</taxon>
    </lineage>
</organism>